<dbReference type="SUPFAM" id="SSF54292">
    <property type="entry name" value="2Fe-2S ferredoxin-like"/>
    <property type="match status" value="1"/>
</dbReference>
<evidence type="ECO:0000256" key="3">
    <source>
        <dbReference type="ARBA" id="ARBA00022714"/>
    </source>
</evidence>
<keyword evidence="4 8" id="KW-0479">Metal-binding</keyword>
<evidence type="ECO:0000256" key="1">
    <source>
        <dbReference type="ARBA" id="ARBA00007874"/>
    </source>
</evidence>
<reference evidence="10" key="1">
    <citation type="journal article" date="2021" name="Int. J. Mol. Sci.">
        <title>Extreme Enlargement of the Inverted Repeat Region in the Plastid Genomes of Diatoms from the Genus Climaconeis.</title>
        <authorList>
            <person name="Gastineau R."/>
            <person name="Davidovich N.A."/>
            <person name="Davidovich O.I."/>
            <person name="Lemieux C."/>
            <person name="Turmel M."/>
            <person name="Wrobel R.J."/>
            <person name="Witkowski A."/>
        </authorList>
    </citation>
    <scope>NUCLEOTIDE SEQUENCE</scope>
    <source>
        <strain evidence="10">SZCZ1889</strain>
    </source>
</reference>
<sequence>MFSNFMSYFMSYAVTLISDDHDINVTIDCESGEYFLDAAEDNGLELPYSCRAGACSTCAGRILEGDVDQSEQTFLDEEQIDDGFVLTCIAYPKSDCTILVHQEDELY</sequence>
<keyword evidence="6 8" id="KW-0408">Iron</keyword>
<evidence type="ECO:0000259" key="9">
    <source>
        <dbReference type="PROSITE" id="PS51085"/>
    </source>
</evidence>
<comment type="similarity">
    <text evidence="1 8">Belongs to the 2Fe2S plant-type ferredoxin family.</text>
</comment>
<comment type="function">
    <text evidence="8">Ferredoxins are iron-sulfur proteins that transfer electrons in a wide variety of metabolic reactions.</text>
</comment>
<comment type="subcellular location">
    <subcellularLocation>
        <location evidence="8">Plastid</location>
        <location evidence="8">Chloroplast</location>
    </subcellularLocation>
</comment>
<keyword evidence="2 8" id="KW-0813">Transport</keyword>
<evidence type="ECO:0000313" key="10">
    <source>
        <dbReference type="EMBL" id="QYB19274.1"/>
    </source>
</evidence>
<feature type="domain" description="2Fe-2S ferredoxin-type" evidence="9">
    <location>
        <begin position="12"/>
        <end position="104"/>
    </location>
</feature>
<dbReference type="PROSITE" id="PS00197">
    <property type="entry name" value="2FE2S_FER_1"/>
    <property type="match status" value="1"/>
</dbReference>
<keyword evidence="8" id="KW-0150">Chloroplast</keyword>
<dbReference type="Pfam" id="PF00111">
    <property type="entry name" value="Fer2"/>
    <property type="match status" value="1"/>
</dbReference>
<dbReference type="InterPro" id="IPR010241">
    <property type="entry name" value="Fd_pln"/>
</dbReference>
<dbReference type="GO" id="GO:0046872">
    <property type="term" value="F:metal ion binding"/>
    <property type="evidence" value="ECO:0007669"/>
    <property type="project" value="UniProtKB-KW"/>
</dbReference>
<dbReference type="GO" id="GO:0009055">
    <property type="term" value="F:electron transfer activity"/>
    <property type="evidence" value="ECO:0007669"/>
    <property type="project" value="InterPro"/>
</dbReference>
<dbReference type="CDD" id="cd00207">
    <property type="entry name" value="fer2"/>
    <property type="match status" value="1"/>
</dbReference>
<evidence type="ECO:0000256" key="2">
    <source>
        <dbReference type="ARBA" id="ARBA00022448"/>
    </source>
</evidence>
<protein>
    <recommendedName>
        <fullName evidence="8">Ferredoxin</fullName>
    </recommendedName>
</protein>
<dbReference type="AlphaFoldDB" id="A0A8F8SPJ0"/>
<dbReference type="InterPro" id="IPR036010">
    <property type="entry name" value="2Fe-2S_ferredoxin-like_sf"/>
</dbReference>
<geneLocation type="plastid" evidence="10"/>
<dbReference type="InterPro" id="IPR012675">
    <property type="entry name" value="Beta-grasp_dom_sf"/>
</dbReference>
<evidence type="ECO:0000256" key="4">
    <source>
        <dbReference type="ARBA" id="ARBA00022723"/>
    </source>
</evidence>
<dbReference type="PANTHER" id="PTHR43112">
    <property type="entry name" value="FERREDOXIN"/>
    <property type="match status" value="1"/>
</dbReference>
<keyword evidence="5 8" id="KW-0249">Electron transport</keyword>
<comment type="cofactor">
    <cofactor evidence="8">
        <name>[2Fe-2S] cluster</name>
        <dbReference type="ChEBI" id="CHEBI:190135"/>
    </cofactor>
    <text evidence="8">Binds 1 [2Fe-2S] cluster.</text>
</comment>
<dbReference type="PANTHER" id="PTHR43112:SF3">
    <property type="entry name" value="FERREDOXIN-2, CHLOROPLASTIC"/>
    <property type="match status" value="1"/>
</dbReference>
<dbReference type="GO" id="GO:0009507">
    <property type="term" value="C:chloroplast"/>
    <property type="evidence" value="ECO:0007669"/>
    <property type="project" value="UniProtKB-SubCell"/>
</dbReference>
<keyword evidence="8 10" id="KW-0934">Plastid</keyword>
<organism evidence="10">
    <name type="scientific">Climaconeis cf. scalaris</name>
    <dbReference type="NCBI Taxonomy" id="2846828"/>
    <lineage>
        <taxon>Eukaryota</taxon>
        <taxon>Sar</taxon>
        <taxon>Stramenopiles</taxon>
        <taxon>Ochrophyta</taxon>
        <taxon>Bacillariophyta</taxon>
        <taxon>Bacillariophyceae</taxon>
        <taxon>Bacillariophycidae</taxon>
        <taxon>Naviculales</taxon>
        <taxon>Berkeleyaceae</taxon>
        <taxon>Climaconeis</taxon>
    </lineage>
</organism>
<evidence type="ECO:0000256" key="8">
    <source>
        <dbReference type="RuleBase" id="RU364001"/>
    </source>
</evidence>
<dbReference type="NCBIfam" id="TIGR02008">
    <property type="entry name" value="fdx_plant"/>
    <property type="match status" value="1"/>
</dbReference>
<proteinExistence type="inferred from homology"/>
<dbReference type="InterPro" id="IPR006058">
    <property type="entry name" value="2Fe2S_fd_BS"/>
</dbReference>
<evidence type="ECO:0000256" key="6">
    <source>
        <dbReference type="ARBA" id="ARBA00023004"/>
    </source>
</evidence>
<dbReference type="InterPro" id="IPR001041">
    <property type="entry name" value="2Fe-2S_ferredoxin-type"/>
</dbReference>
<evidence type="ECO:0000256" key="7">
    <source>
        <dbReference type="ARBA" id="ARBA00023014"/>
    </source>
</evidence>
<accession>A0A8F8SPJ0</accession>
<dbReference type="Gene3D" id="3.10.20.30">
    <property type="match status" value="1"/>
</dbReference>
<gene>
    <name evidence="10" type="primary">petF</name>
</gene>
<dbReference type="GO" id="GO:0051537">
    <property type="term" value="F:2 iron, 2 sulfur cluster binding"/>
    <property type="evidence" value="ECO:0007669"/>
    <property type="project" value="UniProtKB-KW"/>
</dbReference>
<evidence type="ECO:0000256" key="5">
    <source>
        <dbReference type="ARBA" id="ARBA00022982"/>
    </source>
</evidence>
<dbReference type="PROSITE" id="PS51085">
    <property type="entry name" value="2FE2S_FER_2"/>
    <property type="match status" value="1"/>
</dbReference>
<keyword evidence="7 8" id="KW-0411">Iron-sulfur</keyword>
<dbReference type="EMBL" id="MZ365055">
    <property type="protein sequence ID" value="QYB19274.1"/>
    <property type="molecule type" value="Genomic_DNA"/>
</dbReference>
<dbReference type="GO" id="GO:0022900">
    <property type="term" value="P:electron transport chain"/>
    <property type="evidence" value="ECO:0007669"/>
    <property type="project" value="InterPro"/>
</dbReference>
<name>A0A8F8SPJ0_9STRA</name>
<keyword evidence="3 8" id="KW-0001">2Fe-2S</keyword>